<keyword evidence="2" id="KW-1185">Reference proteome</keyword>
<comment type="caution">
    <text evidence="1">The sequence shown here is derived from an EMBL/GenBank/DDBJ whole genome shotgun (WGS) entry which is preliminary data.</text>
</comment>
<feature type="non-terminal residue" evidence="1">
    <location>
        <position position="1"/>
    </location>
</feature>
<sequence length="64" mass="7436">KDKIPRINSINNPWNNSSQNLLNESTNIPEISDKNRSITYSQYNIIEERKAELALDKKTFESLV</sequence>
<feature type="non-terminal residue" evidence="1">
    <location>
        <position position="64"/>
    </location>
</feature>
<proteinExistence type="predicted"/>
<dbReference type="Proteomes" id="UP000789702">
    <property type="component" value="Unassembled WGS sequence"/>
</dbReference>
<organism evidence="1 2">
    <name type="scientific">Dentiscutata heterogama</name>
    <dbReference type="NCBI Taxonomy" id="1316150"/>
    <lineage>
        <taxon>Eukaryota</taxon>
        <taxon>Fungi</taxon>
        <taxon>Fungi incertae sedis</taxon>
        <taxon>Mucoromycota</taxon>
        <taxon>Glomeromycotina</taxon>
        <taxon>Glomeromycetes</taxon>
        <taxon>Diversisporales</taxon>
        <taxon>Gigasporaceae</taxon>
        <taxon>Dentiscutata</taxon>
    </lineage>
</organism>
<evidence type="ECO:0000313" key="2">
    <source>
        <dbReference type="Proteomes" id="UP000789702"/>
    </source>
</evidence>
<protein>
    <submittedName>
        <fullName evidence="1">781_t:CDS:1</fullName>
    </submittedName>
</protein>
<name>A0ACA9Q3M9_9GLOM</name>
<reference evidence="1" key="1">
    <citation type="submission" date="2021-06" db="EMBL/GenBank/DDBJ databases">
        <authorList>
            <person name="Kallberg Y."/>
            <person name="Tangrot J."/>
            <person name="Rosling A."/>
        </authorList>
    </citation>
    <scope>NUCLEOTIDE SEQUENCE</scope>
    <source>
        <strain evidence="1">IL203A</strain>
    </source>
</reference>
<gene>
    <name evidence="1" type="ORF">DHETER_LOCUS13230</name>
</gene>
<dbReference type="EMBL" id="CAJVPU010035357">
    <property type="protein sequence ID" value="CAG8727588.1"/>
    <property type="molecule type" value="Genomic_DNA"/>
</dbReference>
<evidence type="ECO:0000313" key="1">
    <source>
        <dbReference type="EMBL" id="CAG8727588.1"/>
    </source>
</evidence>
<accession>A0ACA9Q3M9</accession>